<feature type="domain" description="Fibronectin type-III" evidence="3">
    <location>
        <begin position="398"/>
        <end position="494"/>
    </location>
</feature>
<dbReference type="EMBL" id="CALNXK010000055">
    <property type="protein sequence ID" value="CAH3134802.1"/>
    <property type="molecule type" value="Genomic_DNA"/>
</dbReference>
<dbReference type="SUPFAM" id="SSF49265">
    <property type="entry name" value="Fibronectin type III"/>
    <property type="match status" value="6"/>
</dbReference>
<proteinExistence type="predicted"/>
<dbReference type="Pfam" id="PF13927">
    <property type="entry name" value="Ig_3"/>
    <property type="match status" value="1"/>
</dbReference>
<dbReference type="InterPro" id="IPR050713">
    <property type="entry name" value="RTP_Phos/Ushers"/>
</dbReference>
<dbReference type="PROSITE" id="PS50835">
    <property type="entry name" value="IG_LIKE"/>
    <property type="match status" value="1"/>
</dbReference>
<dbReference type="InterPro" id="IPR003961">
    <property type="entry name" value="FN3_dom"/>
</dbReference>
<evidence type="ECO:0000313" key="5">
    <source>
        <dbReference type="Proteomes" id="UP001159405"/>
    </source>
</evidence>
<evidence type="ECO:0000259" key="2">
    <source>
        <dbReference type="PROSITE" id="PS50835"/>
    </source>
</evidence>
<feature type="domain" description="Fibronectin type-III" evidence="3">
    <location>
        <begin position="297"/>
        <end position="393"/>
    </location>
</feature>
<dbReference type="PROSITE" id="PS50853">
    <property type="entry name" value="FN3"/>
    <property type="match status" value="11"/>
</dbReference>
<comment type="caution">
    <text evidence="4">The sequence shown here is derived from an EMBL/GenBank/DDBJ whole genome shotgun (WGS) entry which is preliminary data.</text>
</comment>
<feature type="domain" description="Fibronectin type-III" evidence="3">
    <location>
        <begin position="790"/>
        <end position="886"/>
    </location>
</feature>
<feature type="domain" description="Fibronectin type-III" evidence="3">
    <location>
        <begin position="888"/>
        <end position="982"/>
    </location>
</feature>
<feature type="domain" description="Fibronectin type-III" evidence="3">
    <location>
        <begin position="594"/>
        <end position="690"/>
    </location>
</feature>
<dbReference type="InterPro" id="IPR036179">
    <property type="entry name" value="Ig-like_dom_sf"/>
</dbReference>
<dbReference type="InterPro" id="IPR036116">
    <property type="entry name" value="FN3_sf"/>
</dbReference>
<feature type="domain" description="Fibronectin type-III" evidence="3">
    <location>
        <begin position="197"/>
        <end position="292"/>
    </location>
</feature>
<feature type="region of interest" description="Disordered" evidence="1">
    <location>
        <begin position="488"/>
        <end position="509"/>
    </location>
</feature>
<feature type="domain" description="Fibronectin type-III" evidence="3">
    <location>
        <begin position="986"/>
        <end position="1080"/>
    </location>
</feature>
<name>A0ABN8P5R7_9CNID</name>
<dbReference type="SUPFAM" id="SSF48726">
    <property type="entry name" value="Immunoglobulin"/>
    <property type="match status" value="1"/>
</dbReference>
<dbReference type="InterPro" id="IPR007110">
    <property type="entry name" value="Ig-like_dom"/>
</dbReference>
<dbReference type="SMART" id="SM00060">
    <property type="entry name" value="FN3"/>
    <property type="match status" value="11"/>
</dbReference>
<dbReference type="InterPro" id="IPR003598">
    <property type="entry name" value="Ig_sub2"/>
</dbReference>
<feature type="domain" description="Fibronectin type-III" evidence="3">
    <location>
        <begin position="496"/>
        <end position="592"/>
    </location>
</feature>
<feature type="domain" description="Fibronectin type-III" evidence="3">
    <location>
        <begin position="91"/>
        <end position="192"/>
    </location>
</feature>
<feature type="region of interest" description="Disordered" evidence="1">
    <location>
        <begin position="783"/>
        <end position="802"/>
    </location>
</feature>
<feature type="compositionally biased region" description="Polar residues" evidence="1">
    <location>
        <begin position="694"/>
        <end position="705"/>
    </location>
</feature>
<feature type="compositionally biased region" description="Polar residues" evidence="1">
    <location>
        <begin position="498"/>
        <end position="509"/>
    </location>
</feature>
<reference evidence="4 5" key="1">
    <citation type="submission" date="2022-05" db="EMBL/GenBank/DDBJ databases">
        <authorList>
            <consortium name="Genoscope - CEA"/>
            <person name="William W."/>
        </authorList>
    </citation>
    <scope>NUCLEOTIDE SEQUENCE [LARGE SCALE GENOMIC DNA]</scope>
</reference>
<feature type="domain" description="Fibronectin type-III" evidence="3">
    <location>
        <begin position="692"/>
        <end position="788"/>
    </location>
</feature>
<dbReference type="CDD" id="cd00063">
    <property type="entry name" value="FN3"/>
    <property type="match status" value="11"/>
</dbReference>
<organism evidence="4 5">
    <name type="scientific">Porites lobata</name>
    <dbReference type="NCBI Taxonomy" id="104759"/>
    <lineage>
        <taxon>Eukaryota</taxon>
        <taxon>Metazoa</taxon>
        <taxon>Cnidaria</taxon>
        <taxon>Anthozoa</taxon>
        <taxon>Hexacorallia</taxon>
        <taxon>Scleractinia</taxon>
        <taxon>Fungiina</taxon>
        <taxon>Poritidae</taxon>
        <taxon>Porites</taxon>
    </lineage>
</organism>
<dbReference type="Gene3D" id="2.60.40.10">
    <property type="entry name" value="Immunoglobulins"/>
    <property type="match status" value="12"/>
</dbReference>
<gene>
    <name evidence="4" type="ORF">PLOB_00037608</name>
</gene>
<dbReference type="InterPro" id="IPR003599">
    <property type="entry name" value="Ig_sub"/>
</dbReference>
<evidence type="ECO:0000259" key="3">
    <source>
        <dbReference type="PROSITE" id="PS50853"/>
    </source>
</evidence>
<accession>A0ABN8P5R7</accession>
<evidence type="ECO:0000313" key="4">
    <source>
        <dbReference type="EMBL" id="CAH3134802.1"/>
    </source>
</evidence>
<dbReference type="PANTHER" id="PTHR46957:SF3">
    <property type="entry name" value="CYTOKINE RECEPTOR"/>
    <property type="match status" value="1"/>
</dbReference>
<feature type="region of interest" description="Disordered" evidence="1">
    <location>
        <begin position="374"/>
        <end position="410"/>
    </location>
</feature>
<dbReference type="SMART" id="SM00409">
    <property type="entry name" value="IG"/>
    <property type="match status" value="1"/>
</dbReference>
<dbReference type="PANTHER" id="PTHR46957">
    <property type="entry name" value="CYTOKINE RECEPTOR"/>
    <property type="match status" value="1"/>
</dbReference>
<dbReference type="InterPro" id="IPR013783">
    <property type="entry name" value="Ig-like_fold"/>
</dbReference>
<sequence>MGNKVQLTCHYNTSPPVSEVSWEKDGIVISTNVSVKNGSRGDITHFNDSTVQLTIVSSISSDSGNYTCVVINRIDNSSATASVIIQVVPSPPQNVKVIAKTSRVVNVSWTPGFNGHSDILNYTVEISTDNQTFAQATCPGLSSSGCVVSSSSTNASLVELHPGTAYYIRVFATNKVGSSAASSVITTTTDEEVPNAPPDNVTGNNLTSTSIFVQWDEVPANNQNGIIVNYTVTYTELPNGSLTNELVVIAPKRDATLTGLKEFTNYSITVFASTAKGGGSRSDPFVVITDEDRPSAPPVNVSARSLSSTSILVQWGEVPDTDKNGIILSYTVNYKATPEGIPQQNQVVNASTREVTLTGLKKNTEYKIEVFANTSKGGGKKSEPPTTVQTDEDKPDGAPQNGGGQNTSSTSISVRWDEVQAELQNGAITGYNITYQSLTENDSGFVTAGPNDRQANLTGLKEFVEYNISVVAFTVKGDGPPFVFIVRTDQDKPDGKPQNVSGRNTSSTSISVSWEEVQAELQNGIISGYNITYQSLTENDNGFVTAGPNYRQANLTELKEFVEYNISVVAFTVKGVGPPFVFIVRTDQDKPDGKPQNVRGRNTSSTSISVSWEEVQADLQNGIIAGYNITYQSLTENDNGFVPAGPNDRQANLTGLKEFVEYSISVVAFTVKGDGPPFVFIVRTDQDKPDGKPQNVSRRNTSSTSISVSWDEVQADLQNGVITGYNITYQSLTENDNGFVPAGPNDRQANLTGLKEFVEYNISVAAFTVKGDGPPFVFIVRTDQDKPDGKPQNVRGRNTSSTSISVSWDEVQAELQNGIITGYNITYQSLTENDSGFVTSGPNYRQANLTGLKEFVEYNISVVAFTVKGDGPPFVFIVRTDQDKPDGKPQNVRGRNTSSTSISVSWDEVQAELQNGIITGYNITYQSLTENDSGFVTAGPNDRQVNLTGLKEFVEYNISVVAFTVKGDGPPFVFIVRTDQDIPNASPANVRGNKVTSTEIFVLWDEVPAEAQNGIIVNYTVTYGELPDGSPIPQVVIAPKRNATLTGLKKFTNYSITVFASTTKGGGNRSEPIIVITDEDTPTAAPINVRGRNLSSSSILVEWGDVPEPERNGIILSYTVTYEVPPHVPIRRQVVNASARQATLIGLNKFTEYKIAVFANTSKGGGTGSEPIPVKTDEDSK</sequence>
<evidence type="ECO:0000256" key="1">
    <source>
        <dbReference type="SAM" id="MobiDB-lite"/>
    </source>
</evidence>
<protein>
    <submittedName>
        <fullName evidence="4">Uncharacterized protein</fullName>
    </submittedName>
</protein>
<feature type="domain" description="Fibronectin type-III" evidence="3">
    <location>
        <begin position="1085"/>
        <end position="1179"/>
    </location>
</feature>
<dbReference type="CDD" id="cd00096">
    <property type="entry name" value="Ig"/>
    <property type="match status" value="1"/>
</dbReference>
<dbReference type="Pfam" id="PF00041">
    <property type="entry name" value="fn3"/>
    <property type="match status" value="11"/>
</dbReference>
<feature type="domain" description="Ig-like" evidence="2">
    <location>
        <begin position="1"/>
        <end position="86"/>
    </location>
</feature>
<feature type="region of interest" description="Disordered" evidence="1">
    <location>
        <begin position="684"/>
        <end position="705"/>
    </location>
</feature>
<keyword evidence="5" id="KW-1185">Reference proteome</keyword>
<dbReference type="SMART" id="SM00408">
    <property type="entry name" value="IGc2"/>
    <property type="match status" value="1"/>
</dbReference>
<dbReference type="Proteomes" id="UP001159405">
    <property type="component" value="Unassembled WGS sequence"/>
</dbReference>